<accession>A0AAV5VKI7</accession>
<feature type="region of interest" description="Disordered" evidence="1">
    <location>
        <begin position="1"/>
        <end position="73"/>
    </location>
</feature>
<keyword evidence="3" id="KW-1185">Reference proteome</keyword>
<gene>
    <name evidence="2" type="ORF">PFISCL1PPCAC_11443</name>
</gene>
<dbReference type="Proteomes" id="UP001432322">
    <property type="component" value="Unassembled WGS sequence"/>
</dbReference>
<evidence type="ECO:0000256" key="1">
    <source>
        <dbReference type="SAM" id="MobiDB-lite"/>
    </source>
</evidence>
<reference evidence="2" key="1">
    <citation type="submission" date="2023-10" db="EMBL/GenBank/DDBJ databases">
        <title>Genome assembly of Pristionchus species.</title>
        <authorList>
            <person name="Yoshida K."/>
            <person name="Sommer R.J."/>
        </authorList>
    </citation>
    <scope>NUCLEOTIDE SEQUENCE</scope>
    <source>
        <strain evidence="2">RS5133</strain>
    </source>
</reference>
<name>A0AAV5VKI7_9BILA</name>
<dbReference type="EMBL" id="BTSY01000003">
    <property type="protein sequence ID" value="GMT20146.1"/>
    <property type="molecule type" value="Genomic_DNA"/>
</dbReference>
<evidence type="ECO:0000313" key="2">
    <source>
        <dbReference type="EMBL" id="GMT20146.1"/>
    </source>
</evidence>
<protein>
    <submittedName>
        <fullName evidence="2">Uncharacterized protein</fullName>
    </submittedName>
</protein>
<comment type="caution">
    <text evidence="2">The sequence shown here is derived from an EMBL/GenBank/DDBJ whole genome shotgun (WGS) entry which is preliminary data.</text>
</comment>
<feature type="non-terminal residue" evidence="2">
    <location>
        <position position="1"/>
    </location>
</feature>
<dbReference type="AlphaFoldDB" id="A0AAV5VKI7"/>
<evidence type="ECO:0000313" key="3">
    <source>
        <dbReference type="Proteomes" id="UP001432322"/>
    </source>
</evidence>
<proteinExistence type="predicted"/>
<sequence length="88" mass="8806">NFGSSSFGSGSGSSFGRRSSGFGEATGGSGGLKNTFVDPFPNRPQPPPASGLFGSSSSSSQSSGRPGPNQLIGNLVRIGVDTFLKHKG</sequence>
<feature type="compositionally biased region" description="Low complexity" evidence="1">
    <location>
        <begin position="50"/>
        <end position="68"/>
    </location>
</feature>
<feature type="compositionally biased region" description="Low complexity" evidence="1">
    <location>
        <begin position="1"/>
        <end position="23"/>
    </location>
</feature>
<organism evidence="2 3">
    <name type="scientific">Pristionchus fissidentatus</name>
    <dbReference type="NCBI Taxonomy" id="1538716"/>
    <lineage>
        <taxon>Eukaryota</taxon>
        <taxon>Metazoa</taxon>
        <taxon>Ecdysozoa</taxon>
        <taxon>Nematoda</taxon>
        <taxon>Chromadorea</taxon>
        <taxon>Rhabditida</taxon>
        <taxon>Rhabditina</taxon>
        <taxon>Diplogasteromorpha</taxon>
        <taxon>Diplogasteroidea</taxon>
        <taxon>Neodiplogasteridae</taxon>
        <taxon>Pristionchus</taxon>
    </lineage>
</organism>